<geneLocation type="plasmid" evidence="2">
    <name>pbkbdgp4a</name>
</geneLocation>
<accession>A0A248TPU9</accession>
<sequence>MNNKEKAYSLSYTNIFSDKSNKVLLDSFLSQPNEENANLLDEKFKFFYFNAKVSKYVSKLIRFYSIDFDKRTNKQRQRYQLQKEDASNVFDTQVNRQAEELFSPRLYLFLSIV</sequence>
<keyword evidence="2" id="KW-1185">Reference proteome</keyword>
<dbReference type="KEGG" id="bko:CKF48_23180"/>
<reference evidence="1 2" key="1">
    <citation type="submission" date="2017-08" db="EMBL/GenBank/DDBJ databases">
        <title>Complete Genome Sequence of Bacillus kochii Oregon-R-modENCODE STRAIN BDGP4, isolated from Drosophila melanogaster gut.</title>
        <authorList>
            <person name="Wan K.H."/>
            <person name="Yu C."/>
            <person name="Park S."/>
            <person name="Hammonds A.S."/>
            <person name="Booth B.W."/>
            <person name="Celniker S.E."/>
        </authorList>
    </citation>
    <scope>NUCLEOTIDE SEQUENCE [LARGE SCALE GENOMIC DNA]</scope>
    <source>
        <strain evidence="1 2">BDGP4</strain>
        <plasmid evidence="2">pbkbdgp4a</plasmid>
    </source>
</reference>
<protein>
    <submittedName>
        <fullName evidence="1">Uncharacterized protein</fullName>
    </submittedName>
</protein>
<dbReference type="OrthoDB" id="2450987at2"/>
<evidence type="ECO:0000313" key="2">
    <source>
        <dbReference type="Proteomes" id="UP000215137"/>
    </source>
</evidence>
<organism evidence="1 2">
    <name type="scientific">Cytobacillus kochii</name>
    <dbReference type="NCBI Taxonomy" id="859143"/>
    <lineage>
        <taxon>Bacteria</taxon>
        <taxon>Bacillati</taxon>
        <taxon>Bacillota</taxon>
        <taxon>Bacilli</taxon>
        <taxon>Bacillales</taxon>
        <taxon>Bacillaceae</taxon>
        <taxon>Cytobacillus</taxon>
    </lineage>
</organism>
<dbReference type="Proteomes" id="UP000215137">
    <property type="component" value="Plasmid pBkBDGP4A"/>
</dbReference>
<gene>
    <name evidence="1" type="ORF">CKF48_23180</name>
</gene>
<dbReference type="RefSeq" id="WP_095373750.1">
    <property type="nucleotide sequence ID" value="NZ_CP022984.1"/>
</dbReference>
<name>A0A248TPU9_9BACI</name>
<dbReference type="EMBL" id="CP022984">
    <property type="protein sequence ID" value="ASV70192.1"/>
    <property type="molecule type" value="Genomic_DNA"/>
</dbReference>
<keyword evidence="1" id="KW-0614">Plasmid</keyword>
<proteinExistence type="predicted"/>
<evidence type="ECO:0000313" key="1">
    <source>
        <dbReference type="EMBL" id="ASV70192.1"/>
    </source>
</evidence>
<dbReference type="AlphaFoldDB" id="A0A248TPU9"/>